<feature type="compositionally biased region" description="Polar residues" evidence="8">
    <location>
        <begin position="256"/>
        <end position="271"/>
    </location>
</feature>
<dbReference type="Gene3D" id="3.30.160.60">
    <property type="entry name" value="Classic Zinc Finger"/>
    <property type="match status" value="1"/>
</dbReference>
<evidence type="ECO:0000256" key="2">
    <source>
        <dbReference type="ARBA" id="ARBA00022723"/>
    </source>
</evidence>
<feature type="compositionally biased region" description="Low complexity" evidence="8">
    <location>
        <begin position="363"/>
        <end position="388"/>
    </location>
</feature>
<feature type="compositionally biased region" description="Low complexity" evidence="8">
    <location>
        <begin position="211"/>
        <end position="227"/>
    </location>
</feature>
<evidence type="ECO:0000259" key="9">
    <source>
        <dbReference type="PROSITE" id="PS50157"/>
    </source>
</evidence>
<comment type="subcellular location">
    <subcellularLocation>
        <location evidence="1">Nucleus</location>
    </subcellularLocation>
</comment>
<evidence type="ECO:0000256" key="1">
    <source>
        <dbReference type="ARBA" id="ARBA00004123"/>
    </source>
</evidence>
<accession>A0A5C5FMQ6</accession>
<keyword evidence="5" id="KW-0862">Zinc</keyword>
<feature type="compositionally biased region" description="Low complexity" evidence="8">
    <location>
        <begin position="110"/>
        <end position="124"/>
    </location>
</feature>
<evidence type="ECO:0000256" key="7">
    <source>
        <dbReference type="PROSITE-ProRule" id="PRU00042"/>
    </source>
</evidence>
<dbReference type="GO" id="GO:0005634">
    <property type="term" value="C:nucleus"/>
    <property type="evidence" value="ECO:0007669"/>
    <property type="project" value="UniProtKB-SubCell"/>
</dbReference>
<proteinExistence type="predicted"/>
<feature type="region of interest" description="Disordered" evidence="8">
    <location>
        <begin position="250"/>
        <end position="271"/>
    </location>
</feature>
<dbReference type="GO" id="GO:0000785">
    <property type="term" value="C:chromatin"/>
    <property type="evidence" value="ECO:0007669"/>
    <property type="project" value="TreeGrafter"/>
</dbReference>
<dbReference type="PROSITE" id="PS50157">
    <property type="entry name" value="ZINC_FINGER_C2H2_2"/>
    <property type="match status" value="1"/>
</dbReference>
<feature type="compositionally biased region" description="Polar residues" evidence="8">
    <location>
        <begin position="323"/>
        <end position="341"/>
    </location>
</feature>
<reference evidence="10 11" key="1">
    <citation type="submission" date="2019-03" db="EMBL/GenBank/DDBJ databases">
        <title>Rhodosporidium diobovatum UCD-FST 08-225 genome sequencing, assembly, and annotation.</title>
        <authorList>
            <person name="Fakankun I.U."/>
            <person name="Fristensky B."/>
            <person name="Levin D.B."/>
        </authorList>
    </citation>
    <scope>NUCLEOTIDE SEQUENCE [LARGE SCALE GENOMIC DNA]</scope>
    <source>
        <strain evidence="10 11">UCD-FST 08-225</strain>
    </source>
</reference>
<dbReference type="SUPFAM" id="SSF57667">
    <property type="entry name" value="beta-beta-alpha zinc fingers"/>
    <property type="match status" value="1"/>
</dbReference>
<keyword evidence="4 7" id="KW-0863">Zinc-finger</keyword>
<evidence type="ECO:0000256" key="6">
    <source>
        <dbReference type="ARBA" id="ARBA00023242"/>
    </source>
</evidence>
<feature type="compositionally biased region" description="Polar residues" evidence="8">
    <location>
        <begin position="416"/>
        <end position="435"/>
    </location>
</feature>
<feature type="region of interest" description="Disordered" evidence="8">
    <location>
        <begin position="145"/>
        <end position="227"/>
    </location>
</feature>
<dbReference type="PANTHER" id="PTHR40626">
    <property type="entry name" value="MIP31509P"/>
    <property type="match status" value="1"/>
</dbReference>
<gene>
    <name evidence="10" type="ORF">DMC30DRAFT_84240</name>
</gene>
<dbReference type="GO" id="GO:0000981">
    <property type="term" value="F:DNA-binding transcription factor activity, RNA polymerase II-specific"/>
    <property type="evidence" value="ECO:0007669"/>
    <property type="project" value="InterPro"/>
</dbReference>
<dbReference type="Proteomes" id="UP000311382">
    <property type="component" value="Unassembled WGS sequence"/>
</dbReference>
<feature type="domain" description="C2H2-type" evidence="9">
    <location>
        <begin position="63"/>
        <end position="86"/>
    </location>
</feature>
<dbReference type="OrthoDB" id="3631150at2759"/>
<keyword evidence="11" id="KW-1185">Reference proteome</keyword>
<dbReference type="GO" id="GO:0008270">
    <property type="term" value="F:zinc ion binding"/>
    <property type="evidence" value="ECO:0007669"/>
    <property type="project" value="UniProtKB-KW"/>
</dbReference>
<evidence type="ECO:0000313" key="11">
    <source>
        <dbReference type="Proteomes" id="UP000311382"/>
    </source>
</evidence>
<organism evidence="10 11">
    <name type="scientific">Rhodotorula diobovata</name>
    <dbReference type="NCBI Taxonomy" id="5288"/>
    <lineage>
        <taxon>Eukaryota</taxon>
        <taxon>Fungi</taxon>
        <taxon>Dikarya</taxon>
        <taxon>Basidiomycota</taxon>
        <taxon>Pucciniomycotina</taxon>
        <taxon>Microbotryomycetes</taxon>
        <taxon>Sporidiobolales</taxon>
        <taxon>Sporidiobolaceae</taxon>
        <taxon>Rhodotorula</taxon>
    </lineage>
</organism>
<keyword evidence="3" id="KW-0677">Repeat</keyword>
<sequence length="435" mass="45685">MPAPSCVAVGPQLPPLPASRVLTFPRLGTLTRSSHVRLQCGVIYSRAEFVRRHFLSKHAPKPLACINCDATFSRRDLLQRHVKLFHPDTAVPTPTDTAPEPDIPAPVPVPSRSTSAASYASSASDVTGGATGALFGNWISSSPEPMAGGATLPDDMRLPTPPPPLGGQPSTSSSQRTATYPPPRLPYQPYHAPSLPPPSLPHTPIPRAFPSSSHSSFSTNASSSMPSAPYRAFTAPAGYDPAAALQLAGLPPVPASSSGPSRQASYSDASVQTDLRAQHIPPALTAAPDQGGLAQAGVHGPPLSDDALAALLQRMAPHPHSDFQMQYGHSTHSPHMQSAMQPNLGGSPHVGLSPPQRMQHQSPVQAPAPDTQAQQQQQQTLPGQPHPQTLSMATLQAFGLGIGAMPYPLQLPPARQRQSSGGAPQMPQDHQQPWG</sequence>
<feature type="compositionally biased region" description="Pro residues" evidence="8">
    <location>
        <begin position="194"/>
        <end position="204"/>
    </location>
</feature>
<keyword evidence="2" id="KW-0479">Metal-binding</keyword>
<dbReference type="InterPro" id="IPR051059">
    <property type="entry name" value="VerF-like"/>
</dbReference>
<dbReference type="GO" id="GO:0000978">
    <property type="term" value="F:RNA polymerase II cis-regulatory region sequence-specific DNA binding"/>
    <property type="evidence" value="ECO:0007669"/>
    <property type="project" value="InterPro"/>
</dbReference>
<protein>
    <recommendedName>
        <fullName evidence="9">C2H2-type domain-containing protein</fullName>
    </recommendedName>
</protein>
<dbReference type="PROSITE" id="PS00028">
    <property type="entry name" value="ZINC_FINGER_C2H2_1"/>
    <property type="match status" value="1"/>
</dbReference>
<feature type="region of interest" description="Disordered" evidence="8">
    <location>
        <begin position="320"/>
        <end position="388"/>
    </location>
</feature>
<dbReference type="InterPro" id="IPR013087">
    <property type="entry name" value="Znf_C2H2_type"/>
</dbReference>
<comment type="caution">
    <text evidence="10">The sequence shown here is derived from an EMBL/GenBank/DDBJ whole genome shotgun (WGS) entry which is preliminary data.</text>
</comment>
<feature type="region of interest" description="Disordered" evidence="8">
    <location>
        <begin position="403"/>
        <end position="435"/>
    </location>
</feature>
<feature type="compositionally biased region" description="Low complexity" evidence="8">
    <location>
        <begin position="88"/>
        <end position="100"/>
    </location>
</feature>
<name>A0A5C5FMQ6_9BASI</name>
<evidence type="ECO:0000313" key="10">
    <source>
        <dbReference type="EMBL" id="TNY17925.1"/>
    </source>
</evidence>
<dbReference type="STRING" id="5288.A0A5C5FMQ6"/>
<dbReference type="InterPro" id="IPR036236">
    <property type="entry name" value="Znf_C2H2_sf"/>
</dbReference>
<dbReference type="EMBL" id="SOZI01000167">
    <property type="protein sequence ID" value="TNY17925.1"/>
    <property type="molecule type" value="Genomic_DNA"/>
</dbReference>
<evidence type="ECO:0000256" key="5">
    <source>
        <dbReference type="ARBA" id="ARBA00022833"/>
    </source>
</evidence>
<dbReference type="PANTHER" id="PTHR40626:SF11">
    <property type="entry name" value="ZINC FINGER PROTEIN YPR022C"/>
    <property type="match status" value="1"/>
</dbReference>
<evidence type="ECO:0000256" key="8">
    <source>
        <dbReference type="SAM" id="MobiDB-lite"/>
    </source>
</evidence>
<keyword evidence="6" id="KW-0539">Nucleus</keyword>
<evidence type="ECO:0000256" key="4">
    <source>
        <dbReference type="ARBA" id="ARBA00022771"/>
    </source>
</evidence>
<evidence type="ECO:0000256" key="3">
    <source>
        <dbReference type="ARBA" id="ARBA00022737"/>
    </source>
</evidence>
<feature type="region of interest" description="Disordered" evidence="8">
    <location>
        <begin position="88"/>
        <end position="125"/>
    </location>
</feature>
<dbReference type="AlphaFoldDB" id="A0A5C5FMQ6"/>